<dbReference type="InterPro" id="IPR050587">
    <property type="entry name" value="GNT1/Glycosyltrans_8"/>
</dbReference>
<comment type="caution">
    <text evidence="2">The sequence shown here is derived from an EMBL/GenBank/DDBJ whole genome shotgun (WGS) entry which is preliminary data.</text>
</comment>
<sequence>MTTTLSNAAGGAPFPPRPKAIASFLASEDFVPGCQTLLYSVKAHLRAASKDEYPPEIIVLQSSKISKNNDAVHSQLRYFCDRIITVDHIPIRSRSNNESDQSHVQQWDENCGWTKLRLFELESYDTILYIDADCLVTKDVSHLLHVDSSDTIKRFGLLAAAPDIFPPDKFNAGVLVLRPSRSVFDDMLSRLPTNDVATDNRNCTSYDGGDTGFLNSYYPSWYNDMPSYSRLSFGYNAQRFMHHCTFGKQPKYWDEGIEDLRIIHYSSSPKPWEQLTSSDATKSNGGASDLLEKNERVKIQQSTTTGALERMWHTAYEKSQQYHKKEMMKQQASSQANKRQSPAAAAAAAAKPKSKTKPSIHQLVHRRYKQLRKEGFGTSQAMQTARDEYGMNQEYDPCQVVGQMFGLS</sequence>
<dbReference type="EMBL" id="JALLPJ020001411">
    <property type="protein sequence ID" value="KAL3764879.1"/>
    <property type="molecule type" value="Genomic_DNA"/>
</dbReference>
<organism evidence="2 3">
    <name type="scientific">Cyclotella atomus</name>
    <dbReference type="NCBI Taxonomy" id="382360"/>
    <lineage>
        <taxon>Eukaryota</taxon>
        <taxon>Sar</taxon>
        <taxon>Stramenopiles</taxon>
        <taxon>Ochrophyta</taxon>
        <taxon>Bacillariophyta</taxon>
        <taxon>Coscinodiscophyceae</taxon>
        <taxon>Thalassiosirophycidae</taxon>
        <taxon>Stephanodiscales</taxon>
        <taxon>Stephanodiscaceae</taxon>
        <taxon>Cyclotella</taxon>
    </lineage>
</organism>
<evidence type="ECO:0008006" key="4">
    <source>
        <dbReference type="Google" id="ProtNLM"/>
    </source>
</evidence>
<name>A0ABD3MPH8_9STRA</name>
<dbReference type="PANTHER" id="PTHR11183">
    <property type="entry name" value="GLYCOGENIN SUBFAMILY MEMBER"/>
    <property type="match status" value="1"/>
</dbReference>
<evidence type="ECO:0000256" key="1">
    <source>
        <dbReference type="SAM" id="MobiDB-lite"/>
    </source>
</evidence>
<gene>
    <name evidence="2" type="ORF">ACHAWO_006727</name>
</gene>
<dbReference type="SUPFAM" id="SSF53448">
    <property type="entry name" value="Nucleotide-diphospho-sugar transferases"/>
    <property type="match status" value="1"/>
</dbReference>
<dbReference type="Gene3D" id="3.90.550.10">
    <property type="entry name" value="Spore Coat Polysaccharide Biosynthesis Protein SpsA, Chain A"/>
    <property type="match status" value="1"/>
</dbReference>
<feature type="compositionally biased region" description="Basic residues" evidence="1">
    <location>
        <begin position="352"/>
        <end position="361"/>
    </location>
</feature>
<protein>
    <recommendedName>
        <fullName evidence="4">Glycogenin-1</fullName>
    </recommendedName>
</protein>
<dbReference type="Proteomes" id="UP001530400">
    <property type="component" value="Unassembled WGS sequence"/>
</dbReference>
<proteinExistence type="predicted"/>
<dbReference type="AlphaFoldDB" id="A0ABD3MPH8"/>
<evidence type="ECO:0000313" key="3">
    <source>
        <dbReference type="Proteomes" id="UP001530400"/>
    </source>
</evidence>
<feature type="compositionally biased region" description="Polar residues" evidence="1">
    <location>
        <begin position="330"/>
        <end position="340"/>
    </location>
</feature>
<feature type="compositionally biased region" description="Low complexity" evidence="1">
    <location>
        <begin position="341"/>
        <end position="351"/>
    </location>
</feature>
<evidence type="ECO:0000313" key="2">
    <source>
        <dbReference type="EMBL" id="KAL3764879.1"/>
    </source>
</evidence>
<dbReference type="Pfam" id="PF01501">
    <property type="entry name" value="Glyco_transf_8"/>
    <property type="match status" value="1"/>
</dbReference>
<dbReference type="InterPro" id="IPR029044">
    <property type="entry name" value="Nucleotide-diphossugar_trans"/>
</dbReference>
<dbReference type="InterPro" id="IPR002495">
    <property type="entry name" value="Glyco_trans_8"/>
</dbReference>
<feature type="region of interest" description="Disordered" evidence="1">
    <location>
        <begin position="325"/>
        <end position="361"/>
    </location>
</feature>
<keyword evidence="3" id="KW-1185">Reference proteome</keyword>
<reference evidence="2 3" key="1">
    <citation type="submission" date="2024-10" db="EMBL/GenBank/DDBJ databases">
        <title>Updated reference genomes for cyclostephanoid diatoms.</title>
        <authorList>
            <person name="Roberts W.R."/>
            <person name="Alverson A.J."/>
        </authorList>
    </citation>
    <scope>NUCLEOTIDE SEQUENCE [LARGE SCALE GENOMIC DNA]</scope>
    <source>
        <strain evidence="2 3">AJA010-31</strain>
    </source>
</reference>
<accession>A0ABD3MPH8</accession>